<organism evidence="1 2">
    <name type="scientific">Schistosoma mattheei</name>
    <dbReference type="NCBI Taxonomy" id="31246"/>
    <lineage>
        <taxon>Eukaryota</taxon>
        <taxon>Metazoa</taxon>
        <taxon>Spiralia</taxon>
        <taxon>Lophotrochozoa</taxon>
        <taxon>Platyhelminthes</taxon>
        <taxon>Trematoda</taxon>
        <taxon>Digenea</taxon>
        <taxon>Strigeidida</taxon>
        <taxon>Schistosomatoidea</taxon>
        <taxon>Schistosomatidae</taxon>
        <taxon>Schistosoma</taxon>
    </lineage>
</organism>
<evidence type="ECO:0000313" key="2">
    <source>
        <dbReference type="Proteomes" id="UP000269396"/>
    </source>
</evidence>
<dbReference type="AlphaFoldDB" id="A0A3P8AFU1"/>
<protein>
    <submittedName>
        <fullName evidence="1">Uncharacterized protein</fullName>
    </submittedName>
</protein>
<dbReference type="Proteomes" id="UP000269396">
    <property type="component" value="Unassembled WGS sequence"/>
</dbReference>
<accession>A0A3P8AFU1</accession>
<dbReference type="GO" id="GO:0005829">
    <property type="term" value="C:cytosol"/>
    <property type="evidence" value="ECO:0007669"/>
    <property type="project" value="GOC"/>
</dbReference>
<dbReference type="GO" id="GO:0042147">
    <property type="term" value="P:retrograde transport, endosome to Golgi"/>
    <property type="evidence" value="ECO:0007669"/>
    <property type="project" value="TreeGrafter"/>
</dbReference>
<dbReference type="GO" id="GO:0005794">
    <property type="term" value="C:Golgi apparatus"/>
    <property type="evidence" value="ECO:0007669"/>
    <property type="project" value="TreeGrafter"/>
</dbReference>
<gene>
    <name evidence="1" type="ORF">SMTD_LOCUS2865</name>
</gene>
<sequence>MVLRRAALSCLRQLSQKEAKDLYGCMTLGGLLEEKPSPVLSSFSAISNKNDMNSFSKSTTSEKLEKKLFSLLDVEMDYQLRRDIEDTLIGMLEATGTSQLSYWFTLLKEVLLVNF</sequence>
<dbReference type="EMBL" id="UZAL01004375">
    <property type="protein sequence ID" value="VDO90093.1"/>
    <property type="molecule type" value="Genomic_DNA"/>
</dbReference>
<dbReference type="GO" id="GO:0016020">
    <property type="term" value="C:membrane"/>
    <property type="evidence" value="ECO:0007669"/>
    <property type="project" value="TreeGrafter"/>
</dbReference>
<dbReference type="GO" id="GO:0006897">
    <property type="term" value="P:endocytosis"/>
    <property type="evidence" value="ECO:0007669"/>
    <property type="project" value="TreeGrafter"/>
</dbReference>
<dbReference type="GO" id="GO:0030139">
    <property type="term" value="C:endocytic vesicle"/>
    <property type="evidence" value="ECO:0007669"/>
    <property type="project" value="TreeGrafter"/>
</dbReference>
<proteinExistence type="predicted"/>
<dbReference type="GO" id="GO:0008104">
    <property type="term" value="P:intracellular protein localization"/>
    <property type="evidence" value="ECO:0007669"/>
    <property type="project" value="TreeGrafter"/>
</dbReference>
<evidence type="ECO:0000313" key="1">
    <source>
        <dbReference type="EMBL" id="VDO90093.1"/>
    </source>
</evidence>
<dbReference type="InterPro" id="IPR040108">
    <property type="entry name" value="Laa1/Sip1/HEATR5"/>
</dbReference>
<dbReference type="PANTHER" id="PTHR21663:SF0">
    <property type="entry name" value="HEAT REPEAT-CONTAINING PROTEIN 5B"/>
    <property type="match status" value="1"/>
</dbReference>
<keyword evidence="2" id="KW-1185">Reference proteome</keyword>
<name>A0A3P8AFU1_9TREM</name>
<dbReference type="PANTHER" id="PTHR21663">
    <property type="entry name" value="HYPOTHETICAL HEAT DOMAIN-CONTAINING"/>
    <property type="match status" value="1"/>
</dbReference>
<reference evidence="1 2" key="1">
    <citation type="submission" date="2018-11" db="EMBL/GenBank/DDBJ databases">
        <authorList>
            <consortium name="Pathogen Informatics"/>
        </authorList>
    </citation>
    <scope>NUCLEOTIDE SEQUENCE [LARGE SCALE GENOMIC DNA]</scope>
    <source>
        <strain>Denwood</strain>
        <strain evidence="2">Zambia</strain>
    </source>
</reference>